<keyword evidence="4" id="KW-0408">Iron</keyword>
<dbReference type="InterPro" id="IPR058240">
    <property type="entry name" value="rSAM_sf"/>
</dbReference>
<organism evidence="7 8">
    <name type="scientific">Aliidiomarina minuta</name>
    <dbReference type="NCBI Taxonomy" id="880057"/>
    <lineage>
        <taxon>Bacteria</taxon>
        <taxon>Pseudomonadati</taxon>
        <taxon>Pseudomonadota</taxon>
        <taxon>Gammaproteobacteria</taxon>
        <taxon>Alteromonadales</taxon>
        <taxon>Idiomarinaceae</taxon>
        <taxon>Aliidiomarina</taxon>
    </lineage>
</organism>
<feature type="domain" description="Radical SAM core" evidence="6">
    <location>
        <begin position="36"/>
        <end position="178"/>
    </location>
</feature>
<dbReference type="SFLD" id="SFLDG01067">
    <property type="entry name" value="SPASM/twitch_domain_containing"/>
    <property type="match status" value="1"/>
</dbReference>
<dbReference type="SUPFAM" id="SSF102114">
    <property type="entry name" value="Radical SAM enzymes"/>
    <property type="match status" value="1"/>
</dbReference>
<evidence type="ECO:0000256" key="5">
    <source>
        <dbReference type="ARBA" id="ARBA00023014"/>
    </source>
</evidence>
<name>A0A432W5W9_9GAMM</name>
<dbReference type="GO" id="GO:0003824">
    <property type="term" value="F:catalytic activity"/>
    <property type="evidence" value="ECO:0007669"/>
    <property type="project" value="InterPro"/>
</dbReference>
<proteinExistence type="predicted"/>
<evidence type="ECO:0000313" key="8">
    <source>
        <dbReference type="Proteomes" id="UP000288293"/>
    </source>
</evidence>
<dbReference type="Pfam" id="PF04055">
    <property type="entry name" value="Radical_SAM"/>
    <property type="match status" value="1"/>
</dbReference>
<evidence type="ECO:0000259" key="6">
    <source>
        <dbReference type="Pfam" id="PF04055"/>
    </source>
</evidence>
<comment type="cofactor">
    <cofactor evidence="1">
        <name>[4Fe-4S] cluster</name>
        <dbReference type="ChEBI" id="CHEBI:49883"/>
    </cofactor>
</comment>
<dbReference type="OrthoDB" id="9810775at2"/>
<dbReference type="PANTHER" id="PTHR11228:SF7">
    <property type="entry name" value="PQQA PEPTIDE CYCLASE"/>
    <property type="match status" value="1"/>
</dbReference>
<keyword evidence="3" id="KW-0479">Metal-binding</keyword>
<dbReference type="Proteomes" id="UP000288293">
    <property type="component" value="Unassembled WGS sequence"/>
</dbReference>
<dbReference type="RefSeq" id="WP_126802171.1">
    <property type="nucleotide sequence ID" value="NZ_PIPL01000001.1"/>
</dbReference>
<evidence type="ECO:0000313" key="7">
    <source>
        <dbReference type="EMBL" id="RUO25470.1"/>
    </source>
</evidence>
<dbReference type="CDD" id="cd01335">
    <property type="entry name" value="Radical_SAM"/>
    <property type="match status" value="1"/>
</dbReference>
<dbReference type="AlphaFoldDB" id="A0A432W5W9"/>
<dbReference type="GO" id="GO:0051536">
    <property type="term" value="F:iron-sulfur cluster binding"/>
    <property type="evidence" value="ECO:0007669"/>
    <property type="project" value="UniProtKB-KW"/>
</dbReference>
<evidence type="ECO:0000256" key="3">
    <source>
        <dbReference type="ARBA" id="ARBA00022723"/>
    </source>
</evidence>
<dbReference type="Gene3D" id="3.20.20.70">
    <property type="entry name" value="Aldolase class I"/>
    <property type="match status" value="1"/>
</dbReference>
<gene>
    <name evidence="7" type="ORF">CWE09_01665</name>
</gene>
<sequence length="313" mass="35066">MSTQAQVIKFFDPYQTAQGEPRASVALKELSTLWFNTGTRCNLACANCYIESSPDNDRLSYLTLEDVVAFLDEIQEEQLATTEIGLTGGEPFINPHIIPIMQACLERGFKLLILTNAMTLMTRRSKALLELQENYGELLTMRVSVDHFKIELHEEERGPGSWKPMLHGLQWLSEHGFNIDVAGRTRWGEKEDELRAGFAEFFAQYDIDVDAYNQQQLVLFPEMDENADVPEITTACWGILGVNPDDMMCASSRMVVKHKGDDKASVMACTLLAYDPQFNLGHSLKEASQSVQLNHRHCAKFCVLGGGSCSVSD</sequence>
<accession>A0A432W5W9</accession>
<reference evidence="7 8" key="1">
    <citation type="journal article" date="2011" name="Front. Microbiol.">
        <title>Genomic signatures of strain selection and enhancement in Bacillus atrophaeus var. globigii, a historical biowarfare simulant.</title>
        <authorList>
            <person name="Gibbons H.S."/>
            <person name="Broomall S.M."/>
            <person name="McNew L.A."/>
            <person name="Daligault H."/>
            <person name="Chapman C."/>
            <person name="Bruce D."/>
            <person name="Karavis M."/>
            <person name="Krepps M."/>
            <person name="McGregor P.A."/>
            <person name="Hong C."/>
            <person name="Park K.H."/>
            <person name="Akmal A."/>
            <person name="Feldman A."/>
            <person name="Lin J.S."/>
            <person name="Chang W.E."/>
            <person name="Higgs B.W."/>
            <person name="Demirev P."/>
            <person name="Lindquist J."/>
            <person name="Liem A."/>
            <person name="Fochler E."/>
            <person name="Read T.D."/>
            <person name="Tapia R."/>
            <person name="Johnson S."/>
            <person name="Bishop-Lilly K.A."/>
            <person name="Detter C."/>
            <person name="Han C."/>
            <person name="Sozhamannan S."/>
            <person name="Rosenzweig C.N."/>
            <person name="Skowronski E.W."/>
        </authorList>
    </citation>
    <scope>NUCLEOTIDE SEQUENCE [LARGE SCALE GENOMIC DNA]</scope>
    <source>
        <strain evidence="7 8">MLST1</strain>
    </source>
</reference>
<keyword evidence="2" id="KW-0949">S-adenosyl-L-methionine</keyword>
<keyword evidence="5" id="KW-0411">Iron-sulfur</keyword>
<dbReference type="EMBL" id="PIPL01000001">
    <property type="protein sequence ID" value="RUO25470.1"/>
    <property type="molecule type" value="Genomic_DNA"/>
</dbReference>
<dbReference type="PANTHER" id="PTHR11228">
    <property type="entry name" value="RADICAL SAM DOMAIN PROTEIN"/>
    <property type="match status" value="1"/>
</dbReference>
<dbReference type="GO" id="GO:0046872">
    <property type="term" value="F:metal ion binding"/>
    <property type="evidence" value="ECO:0007669"/>
    <property type="project" value="UniProtKB-KW"/>
</dbReference>
<dbReference type="InterPro" id="IPR013785">
    <property type="entry name" value="Aldolase_TIM"/>
</dbReference>
<dbReference type="SFLD" id="SFLDS00029">
    <property type="entry name" value="Radical_SAM"/>
    <property type="match status" value="1"/>
</dbReference>
<evidence type="ECO:0000256" key="2">
    <source>
        <dbReference type="ARBA" id="ARBA00022691"/>
    </source>
</evidence>
<dbReference type="InterPro" id="IPR050377">
    <property type="entry name" value="Radical_SAM_PqqE_MftC-like"/>
</dbReference>
<comment type="caution">
    <text evidence="7">The sequence shown here is derived from an EMBL/GenBank/DDBJ whole genome shotgun (WGS) entry which is preliminary data.</text>
</comment>
<keyword evidence="8" id="KW-1185">Reference proteome</keyword>
<evidence type="ECO:0000256" key="4">
    <source>
        <dbReference type="ARBA" id="ARBA00023004"/>
    </source>
</evidence>
<evidence type="ECO:0000256" key="1">
    <source>
        <dbReference type="ARBA" id="ARBA00001966"/>
    </source>
</evidence>
<protein>
    <submittedName>
        <fullName evidence="7">Radical SAM protein</fullName>
    </submittedName>
</protein>
<dbReference type="InterPro" id="IPR007197">
    <property type="entry name" value="rSAM"/>
</dbReference>